<gene>
    <name evidence="1" type="ORF">I4F81_006065</name>
</gene>
<sequence>MLVLIDEYDRHYNQVLLEDGNAIDRAFGGVEDGADSDGDEDNKDGERGEGRKGGKGGKGCKAGKGIKGGEAGKSKQKTLVGPLTSLYETLKDIAGWDEWTPFRTITAGVSPLALAEASGWNVASLLSKNKAYAGIMGFTEQDILEGLQLIEHIEPVDRSHFIALFRRFFNGYRFHPEAESVYNPTLCMSLLWKLSAEPNTCLMLKNNLEQHDLRILGILDDPNVSASSAVLFTLGAMGDGAAMAVWDVFNRRDDTHLEVPQADLYAPVRLRDVVMPDRSAMTAAKVRTKSLLMLVHRGVLTLCPGSPGQLMLSLTIPNLIVRLRRVNALMNHLRVAGTDVVRAVLLHRSADGLQLIVNGFLRDPAMGARVVLHRDFSEATFQTALVRSLEQHVSFLPVQGVLVDSDVRVELPHGAPGFCDVVVRNDGNGLEIVLELKCIRLTSIDYQDNALQEMAAFARGNQDGLFAYFDQLRLEALLALSILPADRRFYRYAHTVEDVIQRAAGQVQEYVAALNNMAALETGGQSAAQSGVTPRVCADVVALVGTPVVVRQVVAPTSL</sequence>
<dbReference type="EMBL" id="CM020619">
    <property type="protein sequence ID" value="KAK1863510.1"/>
    <property type="molecule type" value="Genomic_DNA"/>
</dbReference>
<evidence type="ECO:0000313" key="2">
    <source>
        <dbReference type="Proteomes" id="UP000798662"/>
    </source>
</evidence>
<proteinExistence type="predicted"/>
<reference evidence="1" key="1">
    <citation type="submission" date="2019-11" db="EMBL/GenBank/DDBJ databases">
        <title>Nori genome reveals adaptations in red seaweeds to the harsh intertidal environment.</title>
        <authorList>
            <person name="Wang D."/>
            <person name="Mao Y."/>
        </authorList>
    </citation>
    <scope>NUCLEOTIDE SEQUENCE</scope>
    <source>
        <tissue evidence="1">Gametophyte</tissue>
    </source>
</reference>
<evidence type="ECO:0000313" key="1">
    <source>
        <dbReference type="EMBL" id="KAK1863510.1"/>
    </source>
</evidence>
<keyword evidence="2" id="KW-1185">Reference proteome</keyword>
<dbReference type="Proteomes" id="UP000798662">
    <property type="component" value="Chromosome 2"/>
</dbReference>
<name>A0ACC3C0I9_PYRYE</name>
<protein>
    <submittedName>
        <fullName evidence="1">Uncharacterized protein</fullName>
    </submittedName>
</protein>
<accession>A0ACC3C0I9</accession>
<organism evidence="1 2">
    <name type="scientific">Pyropia yezoensis</name>
    <name type="common">Susabi-nori</name>
    <name type="synonym">Porphyra yezoensis</name>
    <dbReference type="NCBI Taxonomy" id="2788"/>
    <lineage>
        <taxon>Eukaryota</taxon>
        <taxon>Rhodophyta</taxon>
        <taxon>Bangiophyceae</taxon>
        <taxon>Bangiales</taxon>
        <taxon>Bangiaceae</taxon>
        <taxon>Pyropia</taxon>
    </lineage>
</organism>
<comment type="caution">
    <text evidence="1">The sequence shown here is derived from an EMBL/GenBank/DDBJ whole genome shotgun (WGS) entry which is preliminary data.</text>
</comment>